<dbReference type="Pfam" id="PF12804">
    <property type="entry name" value="NTP_transf_3"/>
    <property type="match status" value="1"/>
</dbReference>
<keyword evidence="4" id="KW-1185">Reference proteome</keyword>
<dbReference type="CDD" id="cd04182">
    <property type="entry name" value="GT_2_like_f"/>
    <property type="match status" value="1"/>
</dbReference>
<dbReference type="EMBL" id="JADLZT010000007">
    <property type="protein sequence ID" value="MBF6025131.1"/>
    <property type="molecule type" value="Genomic_DNA"/>
</dbReference>
<dbReference type="Gene3D" id="3.90.550.10">
    <property type="entry name" value="Spore Coat Polysaccharide Biosynthesis Protein SpsA, Chain A"/>
    <property type="match status" value="1"/>
</dbReference>
<dbReference type="RefSeq" id="WP_194931736.1">
    <property type="nucleotide sequence ID" value="NZ_JADLZT010000007.1"/>
</dbReference>
<dbReference type="SUPFAM" id="SSF53448">
    <property type="entry name" value="Nucleotide-diphospho-sugar transferases"/>
    <property type="match status" value="1"/>
</dbReference>
<proteinExistence type="predicted"/>
<organism evidence="3 4">
    <name type="scientific">Lysobacter niastensis</name>
    <dbReference type="NCBI Taxonomy" id="380629"/>
    <lineage>
        <taxon>Bacteria</taxon>
        <taxon>Pseudomonadati</taxon>
        <taxon>Pseudomonadota</taxon>
        <taxon>Gammaproteobacteria</taxon>
        <taxon>Lysobacterales</taxon>
        <taxon>Lysobacteraceae</taxon>
        <taxon>Lysobacter</taxon>
    </lineage>
</organism>
<reference evidence="3 4" key="1">
    <citation type="submission" date="2020-11" db="EMBL/GenBank/DDBJ databases">
        <title>Draft Genome Sequence and Secondary Metabolite Biosynthetic Potential of the Lysobacter niastensis Type strain DSM 18481.</title>
        <authorList>
            <person name="Turrini P."/>
            <person name="Artuso I."/>
            <person name="Tescari M."/>
            <person name="Lugli G.A."/>
            <person name="Frangipani E."/>
            <person name="Ventura M."/>
            <person name="Visca P."/>
        </authorList>
    </citation>
    <scope>NUCLEOTIDE SEQUENCE [LARGE SCALE GENOMIC DNA]</scope>
    <source>
        <strain evidence="3 4">DSM 18481</strain>
    </source>
</reference>
<evidence type="ECO:0000256" key="1">
    <source>
        <dbReference type="ARBA" id="ARBA00022842"/>
    </source>
</evidence>
<feature type="domain" description="MobA-like NTP transferase" evidence="2">
    <location>
        <begin position="11"/>
        <end position="169"/>
    </location>
</feature>
<comment type="caution">
    <text evidence="3">The sequence shown here is derived from an EMBL/GenBank/DDBJ whole genome shotgun (WGS) entry which is preliminary data.</text>
</comment>
<keyword evidence="1" id="KW-0460">Magnesium</keyword>
<dbReference type="Proteomes" id="UP001429984">
    <property type="component" value="Unassembled WGS sequence"/>
</dbReference>
<accession>A0ABS0BBL8</accession>
<sequence length="207" mass="21903">MTQPANAHATVVLAAGGSTRLGRPKQLLTRDGETLVHRALRLAHETHPRQLLLVSGANRDGVVGACQGLPMQEVFNDRWRDGLASSLRLAANALANHLGPVLVLACDQPALTIDHLRSLLRGAAASTSGCAATRHDGHRGVPAVISATMLRRAQELQGDRGFGSWLAQLPAEQLWCLDAPELQLDIDTARDEAGAVAAGWLDAVTAD</sequence>
<dbReference type="PANTHER" id="PTHR43777">
    <property type="entry name" value="MOLYBDENUM COFACTOR CYTIDYLYLTRANSFERASE"/>
    <property type="match status" value="1"/>
</dbReference>
<evidence type="ECO:0000313" key="3">
    <source>
        <dbReference type="EMBL" id="MBF6025131.1"/>
    </source>
</evidence>
<gene>
    <name evidence="3" type="ORF">IU514_13950</name>
</gene>
<name>A0ABS0BBL8_9GAMM</name>
<dbReference type="PANTHER" id="PTHR43777:SF1">
    <property type="entry name" value="MOLYBDENUM COFACTOR CYTIDYLYLTRANSFERASE"/>
    <property type="match status" value="1"/>
</dbReference>
<evidence type="ECO:0000313" key="4">
    <source>
        <dbReference type="Proteomes" id="UP001429984"/>
    </source>
</evidence>
<evidence type="ECO:0000259" key="2">
    <source>
        <dbReference type="Pfam" id="PF12804"/>
    </source>
</evidence>
<dbReference type="InterPro" id="IPR029044">
    <property type="entry name" value="Nucleotide-diphossugar_trans"/>
</dbReference>
<protein>
    <submittedName>
        <fullName evidence="3">Nucleotidyltransferase family protein</fullName>
    </submittedName>
</protein>
<dbReference type="InterPro" id="IPR025877">
    <property type="entry name" value="MobA-like_NTP_Trfase"/>
</dbReference>